<organism evidence="3">
    <name type="scientific">Caldilineaceae bacterium SB0675_bin_29</name>
    <dbReference type="NCBI Taxonomy" id="2605266"/>
    <lineage>
        <taxon>Bacteria</taxon>
        <taxon>Bacillati</taxon>
        <taxon>Chloroflexota</taxon>
        <taxon>Caldilineae</taxon>
        <taxon>Caldilineales</taxon>
        <taxon>Caldilineaceae</taxon>
    </lineage>
</organism>
<reference evidence="3" key="1">
    <citation type="submission" date="2019-09" db="EMBL/GenBank/DDBJ databases">
        <title>Characterisation of the sponge microbiome using genome-centric metagenomics.</title>
        <authorList>
            <person name="Engelberts J.P."/>
            <person name="Robbins S.J."/>
            <person name="De Goeij J.M."/>
            <person name="Aranda M."/>
            <person name="Bell S.C."/>
            <person name="Webster N.S."/>
        </authorList>
    </citation>
    <scope>NUCLEOTIDE SEQUENCE</scope>
    <source>
        <strain evidence="3">SB0675_bin_29</strain>
    </source>
</reference>
<feature type="domain" description="SH3b" evidence="2">
    <location>
        <begin position="310"/>
        <end position="377"/>
    </location>
</feature>
<proteinExistence type="predicted"/>
<dbReference type="PANTHER" id="PTHR34408:SF1">
    <property type="entry name" value="GLYCOSYL HYDROLASE FAMILY 19 DOMAIN-CONTAINING PROTEIN HI_1415"/>
    <property type="match status" value="1"/>
</dbReference>
<dbReference type="Gene3D" id="2.30.30.40">
    <property type="entry name" value="SH3 Domains"/>
    <property type="match status" value="2"/>
</dbReference>
<dbReference type="Pfam" id="PF08239">
    <property type="entry name" value="SH3_3"/>
    <property type="match status" value="2"/>
</dbReference>
<feature type="region of interest" description="Disordered" evidence="1">
    <location>
        <begin position="1"/>
        <end position="36"/>
    </location>
</feature>
<dbReference type="PANTHER" id="PTHR34408">
    <property type="entry name" value="FAMILY PROTEIN, PUTATIVE-RELATED"/>
    <property type="match status" value="1"/>
</dbReference>
<name>A0A6B1G1R6_9CHLR</name>
<feature type="non-terminal residue" evidence="3">
    <location>
        <position position="1"/>
    </location>
</feature>
<dbReference type="AlphaFoldDB" id="A0A6B1G1R6"/>
<dbReference type="EMBL" id="VYDA01000610">
    <property type="protein sequence ID" value="MYH63413.1"/>
    <property type="molecule type" value="Genomic_DNA"/>
</dbReference>
<evidence type="ECO:0000259" key="2">
    <source>
        <dbReference type="PROSITE" id="PS51781"/>
    </source>
</evidence>
<dbReference type="InterPro" id="IPR003646">
    <property type="entry name" value="SH3-like_bac-type"/>
</dbReference>
<evidence type="ECO:0000256" key="1">
    <source>
        <dbReference type="SAM" id="MobiDB-lite"/>
    </source>
</evidence>
<dbReference type="InterPro" id="IPR052354">
    <property type="entry name" value="Cell_Wall_Dynamics_Protein"/>
</dbReference>
<feature type="compositionally biased region" description="Low complexity" evidence="1">
    <location>
        <begin position="1"/>
        <end position="11"/>
    </location>
</feature>
<accession>A0A6B1G1R6</accession>
<dbReference type="SMART" id="SM00287">
    <property type="entry name" value="SH3b"/>
    <property type="match status" value="2"/>
</dbReference>
<evidence type="ECO:0000313" key="3">
    <source>
        <dbReference type="EMBL" id="MYH63413.1"/>
    </source>
</evidence>
<gene>
    <name evidence="3" type="ORF">F4148_17235</name>
</gene>
<comment type="caution">
    <text evidence="3">The sequence shown here is derived from an EMBL/GenBank/DDBJ whole genome shotgun (WGS) entry which is preliminary data.</text>
</comment>
<protein>
    <submittedName>
        <fullName evidence="3">SH3 domain-containing protein</fullName>
    </submittedName>
</protein>
<dbReference type="PROSITE" id="PS51781">
    <property type="entry name" value="SH3B"/>
    <property type="match status" value="1"/>
</dbReference>
<sequence length="421" mass="45349">LSLHFPSYQSPSPTPTPAPDEQDTETAPQADPEPVNISTDWHAFEDVAHGLAIYCPPEWLFFDGTQTEALRQEMAALGRAEIVKLLIELQSTVQSSSFVGAGFAFPPDPPELLHANSVIVEIFPARGLSLYEFGQGAAAALDRKIGIDVDSFDLVTRLRPNREEAVSVRFRGAVPVPTASQSILTGTRTAGWQVILLSPDGEYLLVLTFSILGEMFEALEPLLVDMVRRVQWAGDHRGAEPGIGPVTISNRTMYVHNEPAPFSPIVGKIEAGRQFSILERDFTGNWWRISYGGQPGWVSDPLAAANIPGAPVSVPVAMIDRRVNVRSGPGAGNPVIGVVVAGQQYLITGRDQAGDWWQIDKNGQTGWVLGELVTTVAVGGVQVAVVRILAPPLLPVTEATMMVNRPANLRAGPDNSYPIVG</sequence>